<name>A0A0A8Z535_ARUDO</name>
<protein>
    <submittedName>
        <fullName evidence="1">Uncharacterized protein</fullName>
    </submittedName>
</protein>
<dbReference type="EMBL" id="GBRH01265097">
    <property type="protein sequence ID" value="JAD32798.1"/>
    <property type="molecule type" value="Transcribed_RNA"/>
</dbReference>
<organism evidence="1">
    <name type="scientific">Arundo donax</name>
    <name type="common">Giant reed</name>
    <name type="synonym">Donax arundinaceus</name>
    <dbReference type="NCBI Taxonomy" id="35708"/>
    <lineage>
        <taxon>Eukaryota</taxon>
        <taxon>Viridiplantae</taxon>
        <taxon>Streptophyta</taxon>
        <taxon>Embryophyta</taxon>
        <taxon>Tracheophyta</taxon>
        <taxon>Spermatophyta</taxon>
        <taxon>Magnoliopsida</taxon>
        <taxon>Liliopsida</taxon>
        <taxon>Poales</taxon>
        <taxon>Poaceae</taxon>
        <taxon>PACMAD clade</taxon>
        <taxon>Arundinoideae</taxon>
        <taxon>Arundineae</taxon>
        <taxon>Arundo</taxon>
    </lineage>
</organism>
<proteinExistence type="predicted"/>
<accession>A0A0A8Z535</accession>
<reference evidence="1" key="2">
    <citation type="journal article" date="2015" name="Data Brief">
        <title>Shoot transcriptome of the giant reed, Arundo donax.</title>
        <authorList>
            <person name="Barrero R.A."/>
            <person name="Guerrero F.D."/>
            <person name="Moolhuijzen P."/>
            <person name="Goolsby J.A."/>
            <person name="Tidwell J."/>
            <person name="Bellgard S.E."/>
            <person name="Bellgard M.I."/>
        </authorList>
    </citation>
    <scope>NUCLEOTIDE SEQUENCE</scope>
    <source>
        <tissue evidence="1">Shoot tissue taken approximately 20 cm above the soil surface</tissue>
    </source>
</reference>
<reference evidence="1" key="1">
    <citation type="submission" date="2014-09" db="EMBL/GenBank/DDBJ databases">
        <authorList>
            <person name="Magalhaes I.L.F."/>
            <person name="Oliveira U."/>
            <person name="Santos F.R."/>
            <person name="Vidigal T.H.D.A."/>
            <person name="Brescovit A.D."/>
            <person name="Santos A.J."/>
        </authorList>
    </citation>
    <scope>NUCLEOTIDE SEQUENCE</scope>
    <source>
        <tissue evidence="1">Shoot tissue taken approximately 20 cm above the soil surface</tissue>
    </source>
</reference>
<sequence length="24" mass="2756">MVTEHKKLGVEFVHSLINLNKAFT</sequence>
<dbReference type="AlphaFoldDB" id="A0A0A8Z535"/>
<evidence type="ECO:0000313" key="1">
    <source>
        <dbReference type="EMBL" id="JAD32798.1"/>
    </source>
</evidence>